<evidence type="ECO:0000256" key="1">
    <source>
        <dbReference type="ARBA" id="ARBA00008950"/>
    </source>
</evidence>
<dbReference type="Pfam" id="PF12850">
    <property type="entry name" value="Metallophos_2"/>
    <property type="match status" value="1"/>
</dbReference>
<dbReference type="SUPFAM" id="SSF56300">
    <property type="entry name" value="Metallo-dependent phosphatases"/>
    <property type="match status" value="1"/>
</dbReference>
<comment type="similarity">
    <text evidence="1">Belongs to the metallophosphoesterase superfamily. YfcE family.</text>
</comment>
<dbReference type="InterPro" id="IPR024654">
    <property type="entry name" value="Calcineurin-like_PHP_lpxH"/>
</dbReference>
<dbReference type="GO" id="GO:0005737">
    <property type="term" value="C:cytoplasm"/>
    <property type="evidence" value="ECO:0007669"/>
    <property type="project" value="TreeGrafter"/>
</dbReference>
<dbReference type="CDD" id="cd00838">
    <property type="entry name" value="MPP_superfamily"/>
    <property type="match status" value="1"/>
</dbReference>
<dbReference type="InterPro" id="IPR011152">
    <property type="entry name" value="Pesterase_MJ0912"/>
</dbReference>
<evidence type="ECO:0000313" key="4">
    <source>
        <dbReference type="Proteomes" id="UP000777784"/>
    </source>
</evidence>
<dbReference type="Proteomes" id="UP000777784">
    <property type="component" value="Unassembled WGS sequence"/>
</dbReference>
<dbReference type="PIRSF" id="PIRSF000883">
    <property type="entry name" value="Pesterase_MJ0912"/>
    <property type="match status" value="1"/>
</dbReference>
<dbReference type="InterPro" id="IPR050126">
    <property type="entry name" value="Ap4A_hydrolase"/>
</dbReference>
<dbReference type="AlphaFoldDB" id="A0A948W876"/>
<feature type="domain" description="Calcineurin-like phosphoesterase" evidence="2">
    <location>
        <begin position="5"/>
        <end position="181"/>
    </location>
</feature>
<organism evidence="3 4">
    <name type="scientific">Eiseniibacteriota bacterium</name>
    <dbReference type="NCBI Taxonomy" id="2212470"/>
    <lineage>
        <taxon>Bacteria</taxon>
        <taxon>Candidatus Eiseniibacteriota</taxon>
    </lineage>
</organism>
<dbReference type="EMBL" id="JAHJDP010000091">
    <property type="protein sequence ID" value="MBU2692411.1"/>
    <property type="molecule type" value="Genomic_DNA"/>
</dbReference>
<accession>A0A948W876</accession>
<evidence type="ECO:0000259" key="2">
    <source>
        <dbReference type="Pfam" id="PF12850"/>
    </source>
</evidence>
<dbReference type="InterPro" id="IPR029052">
    <property type="entry name" value="Metallo-depent_PP-like"/>
</dbReference>
<comment type="caution">
    <text evidence="3">The sequence shown here is derived from an EMBL/GenBank/DDBJ whole genome shotgun (WGS) entry which is preliminary data.</text>
</comment>
<gene>
    <name evidence="3" type="ORF">KJ970_15920</name>
</gene>
<dbReference type="Gene3D" id="3.60.21.10">
    <property type="match status" value="1"/>
</dbReference>
<evidence type="ECO:0000313" key="3">
    <source>
        <dbReference type="EMBL" id="MBU2692411.1"/>
    </source>
</evidence>
<dbReference type="PANTHER" id="PTHR42850">
    <property type="entry name" value="METALLOPHOSPHOESTERASE"/>
    <property type="match status" value="1"/>
</dbReference>
<name>A0A948W876_UNCEI</name>
<sequence length="248" mass="27943">MREFRVAAISDIHGNRWALEAVLADIDRRAVDKIVNLGDSIYGPLDPEECARILIERNIFSIRGNEDRIYNLPPSATVDYVMSKISTRTKEWLAGMQSENVIDPSIVMFHGIPGKDDEYLLTAVHSNGTTLRETAEIEKRLENIDQRMVLCGHDHTQRTIGLSGGRRVVNPGSVGLPAYTDTTPYEHIIEAGSPHARYTLIEISPHETRIEEIQVIYDWEMAARRARGNGRLDWAYWLSQGKVSSGSK</sequence>
<protein>
    <submittedName>
        <fullName evidence="3">Metallophosphatase family protein</fullName>
    </submittedName>
</protein>
<reference evidence="3" key="1">
    <citation type="submission" date="2021-05" db="EMBL/GenBank/DDBJ databases">
        <title>Energy efficiency and biological interactions define the core microbiome of deep oligotrophic groundwater.</title>
        <authorList>
            <person name="Mehrshad M."/>
            <person name="Lopez-Fernandez M."/>
            <person name="Bell E."/>
            <person name="Bernier-Latmani R."/>
            <person name="Bertilsson S."/>
            <person name="Dopson M."/>
        </authorList>
    </citation>
    <scope>NUCLEOTIDE SEQUENCE</scope>
    <source>
        <strain evidence="3">Modern_marine.mb.64</strain>
    </source>
</reference>
<dbReference type="PANTHER" id="PTHR42850:SF2">
    <property type="entry name" value="BLL5683 PROTEIN"/>
    <property type="match status" value="1"/>
</dbReference>
<proteinExistence type="inferred from homology"/>
<dbReference type="GO" id="GO:0016791">
    <property type="term" value="F:phosphatase activity"/>
    <property type="evidence" value="ECO:0007669"/>
    <property type="project" value="TreeGrafter"/>
</dbReference>